<evidence type="ECO:0000313" key="4">
    <source>
        <dbReference type="Proteomes" id="UP000266673"/>
    </source>
</evidence>
<accession>A0A397UB92</accession>
<dbReference type="Pfam" id="PF00564">
    <property type="entry name" value="PB1"/>
    <property type="match status" value="1"/>
</dbReference>
<dbReference type="InterPro" id="IPR053793">
    <property type="entry name" value="PB1-like"/>
</dbReference>
<protein>
    <recommendedName>
        <fullName evidence="2">PB1 domain-containing protein</fullName>
    </recommendedName>
</protein>
<feature type="region of interest" description="Disordered" evidence="1">
    <location>
        <begin position="250"/>
        <end position="276"/>
    </location>
</feature>
<evidence type="ECO:0000313" key="3">
    <source>
        <dbReference type="EMBL" id="RIB07565.1"/>
    </source>
</evidence>
<gene>
    <name evidence="3" type="ORF">C2G38_2113390</name>
</gene>
<organism evidence="3 4">
    <name type="scientific">Gigaspora rosea</name>
    <dbReference type="NCBI Taxonomy" id="44941"/>
    <lineage>
        <taxon>Eukaryota</taxon>
        <taxon>Fungi</taxon>
        <taxon>Fungi incertae sedis</taxon>
        <taxon>Mucoromycota</taxon>
        <taxon>Glomeromycotina</taxon>
        <taxon>Glomeromycetes</taxon>
        <taxon>Diversisporales</taxon>
        <taxon>Gigasporaceae</taxon>
        <taxon>Gigaspora</taxon>
    </lineage>
</organism>
<reference evidence="3 4" key="1">
    <citation type="submission" date="2018-06" db="EMBL/GenBank/DDBJ databases">
        <title>Comparative genomics reveals the genomic features of Rhizophagus irregularis, R. cerebriforme, R. diaphanum and Gigaspora rosea, and their symbiotic lifestyle signature.</title>
        <authorList>
            <person name="Morin E."/>
            <person name="San Clemente H."/>
            <person name="Chen E.C.H."/>
            <person name="De La Providencia I."/>
            <person name="Hainaut M."/>
            <person name="Kuo A."/>
            <person name="Kohler A."/>
            <person name="Murat C."/>
            <person name="Tang N."/>
            <person name="Roy S."/>
            <person name="Loubradou J."/>
            <person name="Henrissat B."/>
            <person name="Grigoriev I.V."/>
            <person name="Corradi N."/>
            <person name="Roux C."/>
            <person name="Martin F.M."/>
        </authorList>
    </citation>
    <scope>NUCLEOTIDE SEQUENCE [LARGE SCALE GENOMIC DNA]</scope>
    <source>
        <strain evidence="3 4">DAOM 194757</strain>
    </source>
</reference>
<name>A0A397UB92_9GLOM</name>
<dbReference type="SUPFAM" id="SSF54277">
    <property type="entry name" value="CAD &amp; PB1 domains"/>
    <property type="match status" value="1"/>
</dbReference>
<dbReference type="Gene3D" id="3.10.20.90">
    <property type="entry name" value="Phosphatidylinositol 3-kinase Catalytic Subunit, Chain A, domain 1"/>
    <property type="match status" value="1"/>
</dbReference>
<sequence length="288" mass="33512">MHQFIFYKRMATINVKYENTIRSITLSPNSTWLELESNLRDLFQITNSAFITASYIDEDGDIITISSDIELWEFFSQYLVNNTIKLTLTTTNSLSVPIIETTTALEQLNINDEVLKSNHNHVMSNTNQRQTKTTSEIDNSTCSSLTANHILKETDEEDEPEIIIIFSRRPFRKFRKYSPRYGGCPHYGERSMHGRHHPYKYQLNSEELAEKVKILNSMGFIDTSHRKYEELLERFNGSISRIVDILVREQENRKQDDKSEHEQLGEPGEASNSIAMDILDSENRPYFL</sequence>
<proteinExistence type="predicted"/>
<dbReference type="PROSITE" id="PS51745">
    <property type="entry name" value="PB1"/>
    <property type="match status" value="1"/>
</dbReference>
<dbReference type="PANTHER" id="PTHR20930">
    <property type="entry name" value="OVARIAN CARCINOMA ANTIGEN CA125-RELATED"/>
    <property type="match status" value="1"/>
</dbReference>
<dbReference type="Proteomes" id="UP000266673">
    <property type="component" value="Unassembled WGS sequence"/>
</dbReference>
<dbReference type="CDD" id="cd05992">
    <property type="entry name" value="PB1"/>
    <property type="match status" value="1"/>
</dbReference>
<evidence type="ECO:0000256" key="1">
    <source>
        <dbReference type="SAM" id="MobiDB-lite"/>
    </source>
</evidence>
<dbReference type="OrthoDB" id="661148at2759"/>
<dbReference type="PANTHER" id="PTHR20930:SF0">
    <property type="entry name" value="PROTEIN ILRUN"/>
    <property type="match status" value="1"/>
</dbReference>
<dbReference type="AlphaFoldDB" id="A0A397UB92"/>
<dbReference type="EMBL" id="QKWP01001635">
    <property type="protein sequence ID" value="RIB07565.1"/>
    <property type="molecule type" value="Genomic_DNA"/>
</dbReference>
<dbReference type="SMART" id="SM00666">
    <property type="entry name" value="PB1"/>
    <property type="match status" value="1"/>
</dbReference>
<evidence type="ECO:0000259" key="2">
    <source>
        <dbReference type="PROSITE" id="PS51745"/>
    </source>
</evidence>
<dbReference type="InterPro" id="IPR000270">
    <property type="entry name" value="PB1_dom"/>
</dbReference>
<feature type="compositionally biased region" description="Basic and acidic residues" evidence="1">
    <location>
        <begin position="250"/>
        <end position="264"/>
    </location>
</feature>
<comment type="caution">
    <text evidence="3">The sequence shown here is derived from an EMBL/GenBank/DDBJ whole genome shotgun (WGS) entry which is preliminary data.</text>
</comment>
<keyword evidence="4" id="KW-1185">Reference proteome</keyword>
<feature type="domain" description="PB1" evidence="2">
    <location>
        <begin position="10"/>
        <end position="91"/>
    </location>
</feature>